<dbReference type="AlphaFoldDB" id="A0A1R3TA37"/>
<name>A0A1R3TA37_9HYPH</name>
<dbReference type="Proteomes" id="UP000187891">
    <property type="component" value="Unassembled WGS sequence"/>
</dbReference>
<sequence length="76" mass="8927">MRTAAFSVWPRLFARAWILDWFSEKSVRVSPSEEYEMQDHIKRDLGLLDGRDQIGPGRARQSDELREALRLLPRSL</sequence>
<dbReference type="EMBL" id="FMUE01000001">
    <property type="protein sequence ID" value="SCX06412.1"/>
    <property type="molecule type" value="Genomic_DNA"/>
</dbReference>
<protein>
    <submittedName>
        <fullName evidence="1">Uncharacterized protein</fullName>
    </submittedName>
</protein>
<accession>A0A1R3TA37</accession>
<evidence type="ECO:0000313" key="1">
    <source>
        <dbReference type="EMBL" id="SCX06412.1"/>
    </source>
</evidence>
<gene>
    <name evidence="1" type="ORF">DSM25559_0618</name>
</gene>
<proteinExistence type="predicted"/>
<reference evidence="2" key="1">
    <citation type="submission" date="2016-10" db="EMBL/GenBank/DDBJ databases">
        <authorList>
            <person name="Wibberg D."/>
        </authorList>
    </citation>
    <scope>NUCLEOTIDE SEQUENCE [LARGE SCALE GENOMIC DNA]</scope>
</reference>
<evidence type="ECO:0000313" key="2">
    <source>
        <dbReference type="Proteomes" id="UP000187891"/>
    </source>
</evidence>
<organism evidence="1 2">
    <name type="scientific">Agrobacterium rosae</name>
    <dbReference type="NCBI Taxonomy" id="1972867"/>
    <lineage>
        <taxon>Bacteria</taxon>
        <taxon>Pseudomonadati</taxon>
        <taxon>Pseudomonadota</taxon>
        <taxon>Alphaproteobacteria</taxon>
        <taxon>Hyphomicrobiales</taxon>
        <taxon>Rhizobiaceae</taxon>
        <taxon>Rhizobium/Agrobacterium group</taxon>
        <taxon>Agrobacterium</taxon>
    </lineage>
</organism>